<dbReference type="FunFam" id="1.20.5.170:FF:000053">
    <property type="entry name" value="BZIP transcription factor AtfA"/>
    <property type="match status" value="1"/>
</dbReference>
<dbReference type="Gene3D" id="1.20.5.170">
    <property type="match status" value="1"/>
</dbReference>
<feature type="compositionally biased region" description="Low complexity" evidence="7">
    <location>
        <begin position="189"/>
        <end position="208"/>
    </location>
</feature>
<comment type="caution">
    <text evidence="9">The sequence shown here is derived from an EMBL/GenBank/DDBJ whole genome shotgun (WGS) entry which is preliminary data.</text>
</comment>
<feature type="region of interest" description="Disordered" evidence="7">
    <location>
        <begin position="163"/>
        <end position="215"/>
    </location>
</feature>
<dbReference type="GO" id="GO:0006357">
    <property type="term" value="P:regulation of transcription by RNA polymerase II"/>
    <property type="evidence" value="ECO:0007669"/>
    <property type="project" value="InterPro"/>
</dbReference>
<dbReference type="Proteomes" id="UP001209540">
    <property type="component" value="Unassembled WGS sequence"/>
</dbReference>
<dbReference type="InterPro" id="IPR020956">
    <property type="entry name" value="TF_Aft1_OSM"/>
</dbReference>
<dbReference type="GO" id="GO:0003677">
    <property type="term" value="F:DNA binding"/>
    <property type="evidence" value="ECO:0007669"/>
    <property type="project" value="UniProtKB-KW"/>
</dbReference>
<name>A0AAD5K292_9FUNG</name>
<proteinExistence type="predicted"/>
<feature type="region of interest" description="Disordered" evidence="7">
    <location>
        <begin position="1"/>
        <end position="129"/>
    </location>
</feature>
<dbReference type="PANTHER" id="PTHR19304">
    <property type="entry name" value="CYCLIC-AMP RESPONSE ELEMENT BINDING PROTEIN"/>
    <property type="match status" value="1"/>
</dbReference>
<evidence type="ECO:0000256" key="6">
    <source>
        <dbReference type="SAM" id="Coils"/>
    </source>
</evidence>
<dbReference type="Pfam" id="PF00170">
    <property type="entry name" value="bZIP_1"/>
    <property type="match status" value="1"/>
</dbReference>
<dbReference type="EMBL" id="JAIXMP010000029">
    <property type="protein sequence ID" value="KAI9251858.1"/>
    <property type="molecule type" value="Genomic_DNA"/>
</dbReference>
<feature type="compositionally biased region" description="Basic and acidic residues" evidence="7">
    <location>
        <begin position="274"/>
        <end position="293"/>
    </location>
</feature>
<dbReference type="InterPro" id="IPR000837">
    <property type="entry name" value="AP-1"/>
</dbReference>
<comment type="subcellular location">
    <subcellularLocation>
        <location evidence="1">Nucleus</location>
    </subcellularLocation>
</comment>
<reference evidence="9" key="2">
    <citation type="submission" date="2023-02" db="EMBL/GenBank/DDBJ databases">
        <authorList>
            <consortium name="DOE Joint Genome Institute"/>
            <person name="Mondo S.J."/>
            <person name="Chang Y."/>
            <person name="Wang Y."/>
            <person name="Ahrendt S."/>
            <person name="Andreopoulos W."/>
            <person name="Barry K."/>
            <person name="Beard J."/>
            <person name="Benny G.L."/>
            <person name="Blankenship S."/>
            <person name="Bonito G."/>
            <person name="Cuomo C."/>
            <person name="Desiro A."/>
            <person name="Gervers K.A."/>
            <person name="Hundley H."/>
            <person name="Kuo A."/>
            <person name="LaButti K."/>
            <person name="Lang B.F."/>
            <person name="Lipzen A."/>
            <person name="O'Donnell K."/>
            <person name="Pangilinan J."/>
            <person name="Reynolds N."/>
            <person name="Sandor L."/>
            <person name="Smith M.W."/>
            <person name="Tsang A."/>
            <person name="Grigoriev I.V."/>
            <person name="Stajich J.E."/>
            <person name="Spatafora J.W."/>
        </authorList>
    </citation>
    <scope>NUCLEOTIDE SEQUENCE</scope>
    <source>
        <strain evidence="9">RSA 2281</strain>
    </source>
</reference>
<evidence type="ECO:0000313" key="9">
    <source>
        <dbReference type="EMBL" id="KAI9251858.1"/>
    </source>
</evidence>
<feature type="region of interest" description="Disordered" evidence="7">
    <location>
        <begin position="246"/>
        <end position="331"/>
    </location>
</feature>
<feature type="compositionally biased region" description="Polar residues" evidence="7">
    <location>
        <begin position="1"/>
        <end position="30"/>
    </location>
</feature>
<dbReference type="SMART" id="SM00338">
    <property type="entry name" value="BRLZ"/>
    <property type="match status" value="1"/>
</dbReference>
<evidence type="ECO:0000256" key="1">
    <source>
        <dbReference type="ARBA" id="ARBA00004123"/>
    </source>
</evidence>
<feature type="coiled-coil region" evidence="6">
    <location>
        <begin position="353"/>
        <end position="387"/>
    </location>
</feature>
<sequence length="481" mass="53075">MASNQDNVPNATNVDFSGQSKSPEQATTDHSPPMAVLPLNPSAKLDQEPNPFEQSFSTVATTPSERQQHHSHHSTNDNNNNNNNKRSESLSSSSTTTSDSSSHIHLNNNHSTTTSPTTSNHQLQQQKTILPPVAAITSPVPPLLRSGVLPKDVANQIAWNSLRTGPLSPSMLQGPQKPSDFEGLPPPSTSSSYSTSSPTTTTTTTTSSQHNHQRPMSHIYAPDPALSFAMAGPVVEEMTSNGYVNARSSSMSSSASAPNISPTATTHHGGMVTHKQDERRPSEPIHMTTHDTHISLQEEDEDDEMTNNNNTTRTKKRTRSSNDKEEEDEKRKNFLERNRIAALKCRQRKKQWLNNLQAKVEYLTTDNEQLQIQANALREEIVNLKTLLLAHKDCPIAQQQQQDVFHGLQQQQQHKSSSMTTLIHSPTESTRYSSSSSSNTTTPIHNNNNNNNNAMQQNMMTFSSHPQPQSMVAGTSSILRF</sequence>
<evidence type="ECO:0000256" key="7">
    <source>
        <dbReference type="SAM" id="MobiDB-lite"/>
    </source>
</evidence>
<accession>A0AAD5K292</accession>
<feature type="compositionally biased region" description="Polar residues" evidence="7">
    <location>
        <begin position="52"/>
        <end position="65"/>
    </location>
</feature>
<dbReference type="GO" id="GO:0005634">
    <property type="term" value="C:nucleus"/>
    <property type="evidence" value="ECO:0007669"/>
    <property type="project" value="UniProtKB-SubCell"/>
</dbReference>
<evidence type="ECO:0000256" key="2">
    <source>
        <dbReference type="ARBA" id="ARBA00023015"/>
    </source>
</evidence>
<feature type="domain" description="BZIP" evidence="8">
    <location>
        <begin position="328"/>
        <end position="391"/>
    </location>
</feature>
<feature type="region of interest" description="Disordered" evidence="7">
    <location>
        <begin position="405"/>
        <end position="456"/>
    </location>
</feature>
<dbReference type="Pfam" id="PF11785">
    <property type="entry name" value="Aft1_OSA"/>
    <property type="match status" value="1"/>
</dbReference>
<evidence type="ECO:0000256" key="4">
    <source>
        <dbReference type="ARBA" id="ARBA00023163"/>
    </source>
</evidence>
<dbReference type="SUPFAM" id="SSF57959">
    <property type="entry name" value="Leucine zipper domain"/>
    <property type="match status" value="1"/>
</dbReference>
<organism evidence="9 10">
    <name type="scientific">Phascolomyces articulosus</name>
    <dbReference type="NCBI Taxonomy" id="60185"/>
    <lineage>
        <taxon>Eukaryota</taxon>
        <taxon>Fungi</taxon>
        <taxon>Fungi incertae sedis</taxon>
        <taxon>Mucoromycota</taxon>
        <taxon>Mucoromycotina</taxon>
        <taxon>Mucoromycetes</taxon>
        <taxon>Mucorales</taxon>
        <taxon>Lichtheimiaceae</taxon>
        <taxon>Phascolomyces</taxon>
    </lineage>
</organism>
<gene>
    <name evidence="9" type="ORF">BDA99DRAFT_563549</name>
</gene>
<dbReference type="PROSITE" id="PS50217">
    <property type="entry name" value="BZIP"/>
    <property type="match status" value="1"/>
</dbReference>
<protein>
    <recommendedName>
        <fullName evidence="8">BZIP domain-containing protein</fullName>
    </recommendedName>
</protein>
<keyword evidence="5" id="KW-0539">Nucleus</keyword>
<feature type="compositionally biased region" description="Low complexity" evidence="7">
    <location>
        <begin position="76"/>
        <end position="121"/>
    </location>
</feature>
<evidence type="ECO:0000256" key="3">
    <source>
        <dbReference type="ARBA" id="ARBA00023125"/>
    </source>
</evidence>
<keyword evidence="3" id="KW-0238">DNA-binding</keyword>
<dbReference type="InterPro" id="IPR004827">
    <property type="entry name" value="bZIP"/>
</dbReference>
<evidence type="ECO:0000259" key="8">
    <source>
        <dbReference type="PROSITE" id="PS50217"/>
    </source>
</evidence>
<dbReference type="GO" id="GO:0003700">
    <property type="term" value="F:DNA-binding transcription factor activity"/>
    <property type="evidence" value="ECO:0007669"/>
    <property type="project" value="InterPro"/>
</dbReference>
<evidence type="ECO:0000256" key="5">
    <source>
        <dbReference type="ARBA" id="ARBA00023242"/>
    </source>
</evidence>
<dbReference type="CDD" id="cd14687">
    <property type="entry name" value="bZIP_ATF2"/>
    <property type="match status" value="1"/>
</dbReference>
<dbReference type="AlphaFoldDB" id="A0AAD5K292"/>
<keyword evidence="6" id="KW-0175">Coiled coil</keyword>
<keyword evidence="4" id="KW-0804">Transcription</keyword>
<feature type="compositionally biased region" description="Low complexity" evidence="7">
    <location>
        <begin position="425"/>
        <end position="453"/>
    </location>
</feature>
<evidence type="ECO:0000313" key="10">
    <source>
        <dbReference type="Proteomes" id="UP001209540"/>
    </source>
</evidence>
<dbReference type="InterPro" id="IPR046347">
    <property type="entry name" value="bZIP_sf"/>
</dbReference>
<feature type="compositionally biased region" description="Polar residues" evidence="7">
    <location>
        <begin position="405"/>
        <end position="424"/>
    </location>
</feature>
<keyword evidence="2" id="KW-0805">Transcription regulation</keyword>
<keyword evidence="10" id="KW-1185">Reference proteome</keyword>
<feature type="compositionally biased region" description="Low complexity" evidence="7">
    <location>
        <begin position="246"/>
        <end position="257"/>
    </location>
</feature>
<dbReference type="InterPro" id="IPR051027">
    <property type="entry name" value="bZIP_transcription_factors"/>
</dbReference>
<reference evidence="9" key="1">
    <citation type="journal article" date="2022" name="IScience">
        <title>Evolution of zygomycete secretomes and the origins of terrestrial fungal ecologies.</title>
        <authorList>
            <person name="Chang Y."/>
            <person name="Wang Y."/>
            <person name="Mondo S."/>
            <person name="Ahrendt S."/>
            <person name="Andreopoulos W."/>
            <person name="Barry K."/>
            <person name="Beard J."/>
            <person name="Benny G.L."/>
            <person name="Blankenship S."/>
            <person name="Bonito G."/>
            <person name="Cuomo C."/>
            <person name="Desiro A."/>
            <person name="Gervers K.A."/>
            <person name="Hundley H."/>
            <person name="Kuo A."/>
            <person name="LaButti K."/>
            <person name="Lang B.F."/>
            <person name="Lipzen A."/>
            <person name="O'Donnell K."/>
            <person name="Pangilinan J."/>
            <person name="Reynolds N."/>
            <person name="Sandor L."/>
            <person name="Smith M.E."/>
            <person name="Tsang A."/>
            <person name="Grigoriev I.V."/>
            <person name="Stajich J.E."/>
            <person name="Spatafora J.W."/>
        </authorList>
    </citation>
    <scope>NUCLEOTIDE SEQUENCE</scope>
    <source>
        <strain evidence="9">RSA 2281</strain>
    </source>
</reference>
<dbReference type="PRINTS" id="PR00042">
    <property type="entry name" value="LEUZIPPRFOS"/>
</dbReference>